<accession>A0A9D7SD18</accession>
<sequence>MNLFDILPPYVLSILAFAGTYCLIFAYYKQYHVQIVMKYGYETTGTVVDIYIDPWNKESVCLVVDYIAKTGTGGIFKYYSNGYPLPCPYEIGQEVKIWIKPDKLRSTGRAALEDEQPGKLPIILFSCGLVMCLMSYPEIIRRIFNLLLNNVTV</sequence>
<proteinExistence type="predicted"/>
<gene>
    <name evidence="2" type="ORF">IPO85_19880</name>
</gene>
<keyword evidence="1" id="KW-0472">Membrane</keyword>
<comment type="caution">
    <text evidence="2">The sequence shown here is derived from an EMBL/GenBank/DDBJ whole genome shotgun (WGS) entry which is preliminary data.</text>
</comment>
<keyword evidence="1" id="KW-1133">Transmembrane helix</keyword>
<feature type="transmembrane region" description="Helical" evidence="1">
    <location>
        <begin position="6"/>
        <end position="28"/>
    </location>
</feature>
<dbReference type="EMBL" id="JADKFW010000021">
    <property type="protein sequence ID" value="MBK9719731.1"/>
    <property type="molecule type" value="Genomic_DNA"/>
</dbReference>
<evidence type="ECO:0000256" key="1">
    <source>
        <dbReference type="SAM" id="Phobius"/>
    </source>
</evidence>
<protein>
    <recommendedName>
        <fullName evidence="4">DUF3592 domain-containing protein</fullName>
    </recommendedName>
</protein>
<dbReference type="AlphaFoldDB" id="A0A9D7SD18"/>
<organism evidence="2 3">
    <name type="scientific">Candidatus Defluviibacterium haderslevense</name>
    <dbReference type="NCBI Taxonomy" id="2981993"/>
    <lineage>
        <taxon>Bacteria</taxon>
        <taxon>Pseudomonadati</taxon>
        <taxon>Bacteroidota</taxon>
        <taxon>Saprospiria</taxon>
        <taxon>Saprospirales</taxon>
        <taxon>Saprospiraceae</taxon>
        <taxon>Candidatus Defluviibacterium</taxon>
    </lineage>
</organism>
<reference evidence="2 3" key="1">
    <citation type="submission" date="2020-10" db="EMBL/GenBank/DDBJ databases">
        <title>Connecting structure to function with the recovery of over 1000 high-quality activated sludge metagenome-assembled genomes encoding full-length rRNA genes using long-read sequencing.</title>
        <authorList>
            <person name="Singleton C.M."/>
            <person name="Petriglieri F."/>
            <person name="Kristensen J.M."/>
            <person name="Kirkegaard R.H."/>
            <person name="Michaelsen T.Y."/>
            <person name="Andersen M.H."/>
            <person name="Karst S.M."/>
            <person name="Dueholm M.S."/>
            <person name="Nielsen P.H."/>
            <person name="Albertsen M."/>
        </authorList>
    </citation>
    <scope>NUCLEOTIDE SEQUENCE [LARGE SCALE GENOMIC DNA]</scope>
    <source>
        <strain evidence="2">Ribe_18-Q3-R11-54_BAT3C.373</strain>
    </source>
</reference>
<evidence type="ECO:0000313" key="3">
    <source>
        <dbReference type="Proteomes" id="UP000808349"/>
    </source>
</evidence>
<keyword evidence="1" id="KW-0812">Transmembrane</keyword>
<dbReference type="Proteomes" id="UP000808349">
    <property type="component" value="Unassembled WGS sequence"/>
</dbReference>
<evidence type="ECO:0008006" key="4">
    <source>
        <dbReference type="Google" id="ProtNLM"/>
    </source>
</evidence>
<name>A0A9D7SD18_9BACT</name>
<evidence type="ECO:0000313" key="2">
    <source>
        <dbReference type="EMBL" id="MBK9719731.1"/>
    </source>
</evidence>